<dbReference type="Proteomes" id="UP000182658">
    <property type="component" value="Unassembled WGS sequence"/>
</dbReference>
<sequence length="180" mass="19666">MALPSKYASVENMVPRKFTAPDGPLATVYVNRNLDFAPVPRGTATTRLSRRVLFTTGSADDYCSETDPTETFGADAPLAADCDAIRKHMETIDGYYTVSPSDFNPSTGWATIASSGTCSFAIKFQLSADTKKVVIGTNDVHFYLQGYLRDAQNGRIQAVGTISCNNNLELLFLYWGMIHS</sequence>
<dbReference type="InParanoid" id="A0A1J7J8W2"/>
<protein>
    <recommendedName>
        <fullName evidence="1">Ecp2 effector protein-like domain-containing protein</fullName>
    </recommendedName>
</protein>
<reference evidence="2 3" key="1">
    <citation type="submission" date="2016-10" db="EMBL/GenBank/DDBJ databases">
        <title>Draft genome sequence of Coniochaeta ligniaria NRRL30616, a lignocellulolytic fungus for bioabatement of inhibitors in plant biomass hydrolysates.</title>
        <authorList>
            <consortium name="DOE Joint Genome Institute"/>
            <person name="Jimenez D.J."/>
            <person name="Hector R.E."/>
            <person name="Riley R."/>
            <person name="Sun H."/>
            <person name="Grigoriev I.V."/>
            <person name="Van Elsas J.D."/>
            <person name="Nichols N.N."/>
        </authorList>
    </citation>
    <scope>NUCLEOTIDE SEQUENCE [LARGE SCALE GENOMIC DNA]</scope>
    <source>
        <strain evidence="2 3">NRRL 30616</strain>
    </source>
</reference>
<dbReference type="InterPro" id="IPR029226">
    <property type="entry name" value="Ecp2-like"/>
</dbReference>
<gene>
    <name evidence="2" type="ORF">CONLIGDRAFT_646417</name>
</gene>
<evidence type="ECO:0000259" key="1">
    <source>
        <dbReference type="Pfam" id="PF14856"/>
    </source>
</evidence>
<evidence type="ECO:0000313" key="3">
    <source>
        <dbReference type="Proteomes" id="UP000182658"/>
    </source>
</evidence>
<dbReference type="AlphaFoldDB" id="A0A1J7J8W2"/>
<dbReference type="Pfam" id="PF14856">
    <property type="entry name" value="Hce2"/>
    <property type="match status" value="1"/>
</dbReference>
<evidence type="ECO:0000313" key="2">
    <source>
        <dbReference type="EMBL" id="OIW26232.1"/>
    </source>
</evidence>
<organism evidence="2 3">
    <name type="scientific">Coniochaeta ligniaria NRRL 30616</name>
    <dbReference type="NCBI Taxonomy" id="1408157"/>
    <lineage>
        <taxon>Eukaryota</taxon>
        <taxon>Fungi</taxon>
        <taxon>Dikarya</taxon>
        <taxon>Ascomycota</taxon>
        <taxon>Pezizomycotina</taxon>
        <taxon>Sordariomycetes</taxon>
        <taxon>Sordariomycetidae</taxon>
        <taxon>Coniochaetales</taxon>
        <taxon>Coniochaetaceae</taxon>
        <taxon>Coniochaeta</taxon>
    </lineage>
</organism>
<dbReference type="OrthoDB" id="4829822at2759"/>
<proteinExistence type="predicted"/>
<feature type="domain" description="Ecp2 effector protein-like" evidence="1">
    <location>
        <begin position="62"/>
        <end position="164"/>
    </location>
</feature>
<accession>A0A1J7J8W2</accession>
<dbReference type="EMBL" id="KV875100">
    <property type="protein sequence ID" value="OIW26232.1"/>
    <property type="molecule type" value="Genomic_DNA"/>
</dbReference>
<keyword evidence="3" id="KW-1185">Reference proteome</keyword>
<name>A0A1J7J8W2_9PEZI</name>